<feature type="compositionally biased region" description="Low complexity" evidence="5">
    <location>
        <begin position="52"/>
        <end position="92"/>
    </location>
</feature>
<dbReference type="STRING" id="3469.A0A4Y7ICR3"/>
<dbReference type="Proteomes" id="UP000316621">
    <property type="component" value="Chromosome 1"/>
</dbReference>
<feature type="compositionally biased region" description="Low complexity" evidence="5">
    <location>
        <begin position="716"/>
        <end position="736"/>
    </location>
</feature>
<keyword evidence="2 4" id="KW-0103">Bromodomain</keyword>
<feature type="region of interest" description="Disordered" evidence="5">
    <location>
        <begin position="823"/>
        <end position="849"/>
    </location>
</feature>
<dbReference type="Pfam" id="PF04305">
    <property type="entry name" value="DUF455"/>
    <property type="match status" value="1"/>
</dbReference>
<dbReference type="InterPro" id="IPR027353">
    <property type="entry name" value="NET_dom"/>
</dbReference>
<dbReference type="Gramene" id="RZC46644">
    <property type="protein sequence ID" value="RZC46644"/>
    <property type="gene ID" value="C5167_039596"/>
</dbReference>
<organism evidence="8 9">
    <name type="scientific">Papaver somniferum</name>
    <name type="common">Opium poppy</name>
    <dbReference type="NCBI Taxonomy" id="3469"/>
    <lineage>
        <taxon>Eukaryota</taxon>
        <taxon>Viridiplantae</taxon>
        <taxon>Streptophyta</taxon>
        <taxon>Embryophyta</taxon>
        <taxon>Tracheophyta</taxon>
        <taxon>Spermatophyta</taxon>
        <taxon>Magnoliopsida</taxon>
        <taxon>Ranunculales</taxon>
        <taxon>Papaveraceae</taxon>
        <taxon>Papaveroideae</taxon>
        <taxon>Papaver</taxon>
    </lineage>
</organism>
<evidence type="ECO:0000313" key="8">
    <source>
        <dbReference type="EMBL" id="RZC46644.1"/>
    </source>
</evidence>
<dbReference type="SUPFAM" id="SSF47240">
    <property type="entry name" value="Ferritin-like"/>
    <property type="match status" value="1"/>
</dbReference>
<dbReference type="PANTHER" id="PTHR45926">
    <property type="entry name" value="OSJNBA0053K19.4 PROTEIN"/>
    <property type="match status" value="1"/>
</dbReference>
<evidence type="ECO:0008006" key="10">
    <source>
        <dbReference type="Google" id="ProtNLM"/>
    </source>
</evidence>
<evidence type="ECO:0000256" key="2">
    <source>
        <dbReference type="ARBA" id="ARBA00023117"/>
    </source>
</evidence>
<name>A0A4Y7ICR3_PAPSO</name>
<feature type="region of interest" description="Disordered" evidence="5">
    <location>
        <begin position="365"/>
        <end position="393"/>
    </location>
</feature>
<keyword evidence="9" id="KW-1185">Reference proteome</keyword>
<feature type="compositionally biased region" description="Basic and acidic residues" evidence="5">
    <location>
        <begin position="550"/>
        <end position="560"/>
    </location>
</feature>
<evidence type="ECO:0000256" key="4">
    <source>
        <dbReference type="PROSITE-ProRule" id="PRU00035"/>
    </source>
</evidence>
<feature type="compositionally biased region" description="Basic and acidic residues" evidence="5">
    <location>
        <begin position="666"/>
        <end position="675"/>
    </location>
</feature>
<feature type="compositionally biased region" description="Basic residues" evidence="5">
    <location>
        <begin position="28"/>
        <end position="37"/>
    </location>
</feature>
<proteinExistence type="predicted"/>
<feature type="compositionally biased region" description="Basic residues" evidence="5">
    <location>
        <begin position="374"/>
        <end position="383"/>
    </location>
</feature>
<dbReference type="InterPro" id="IPR009078">
    <property type="entry name" value="Ferritin-like_SF"/>
</dbReference>
<dbReference type="InterPro" id="IPR038336">
    <property type="entry name" value="NET_sf"/>
</dbReference>
<feature type="region of interest" description="Disordered" evidence="5">
    <location>
        <begin position="666"/>
        <end position="736"/>
    </location>
</feature>
<dbReference type="PRINTS" id="PR00503">
    <property type="entry name" value="BROMODOMAIN"/>
</dbReference>
<dbReference type="SMART" id="SM00297">
    <property type="entry name" value="BROMO"/>
    <property type="match status" value="1"/>
</dbReference>
<dbReference type="Gene3D" id="1.20.920.10">
    <property type="entry name" value="Bromodomain-like"/>
    <property type="match status" value="1"/>
</dbReference>
<sequence>MASGPLVGGGEDGSTREKHRWAAESKVYTRKFHHKGVKTTVPPPHQTLVVTQEGNSSQQQQQPQQKQLQEPSQQQPPQQHDQKEQQFQQEQENQQEHKNQQEEQNQLEQQENQEQQKQQHQKEHEEQLEQGEQPEQIVTRLYAASDDSSSLNHKQTEVIPDEREPILGNGSVPTTGTAIVSNGIVRSSPTASVDNDRVTINLSSSSKLEIRDLRRKLNGELEQVRSLKKRLEAKGAQVGVGGYSNPHIDIGDYSNPQIGVGDYSNSQMSANVALDNGGGAKRTISGVGGYINSRMSANVSLDNGGGVKRTISEAGSVGVHQGFRPLLSVSVFENTHTGVADIVEKRTPKANQYYRNSEFLLAKDKFPPSESRKSKSGGGKKHHGSGDGGSHGFGIDKYSSQAFRSCSSLLSRLMKHKHGWVFNSPVDVKKLGLHDYYLIIKHPMDLGTVKSKLNTNRYKSPREFAEDVRLTFSNAMIYNPKGQDVHFMAEQLLQIFEERWAVLETEFNPEARYQIDYEMGLPTPTSKRTPYPPFSTEMGRTLDRSESITHHPFADSKLKPSDSAPMGRTPVLKKPKAKDPNKRNMTFEEKQKLSTHLQNLPSAKLDNIVQIIKKRNSSLNQHDDEIEVDIDSVDAETLWELDRFITNYKKSLSKNKRKAELAIQAREEAQRRATKMDISPAPAPASVEAPKEARTEERNMASHMQGEKQGDDGNRSSSSTSSSSDSGSSSSANALCSSSSSSIEYQPWTGLQSWRESSLNNNRTWGSNGPEQSPLSQSVDDDVIASASSLSELGTLVLSTSDPLTKCKLSHLAYTRWRRENLPIGVSTPPDRPARPPKPNLVSPKEVPAPKKSGLPLNAYMLHNLAHVELNAIDLAWDTVVRFSQYSDVLGDEFFADFAHVADDESRHFSWCSQRLAELGVSYGDMPAHNLLWRECEKSSGDVAARLAVIPLVQEARGLDAGPRLVQKLIGFGDCRTSNIVSRIADEEVAHVAVGVFWFISVCQRLGRVPCVTFKDLLKEYNVEVKGPFNYSAREEAGLPRHWYDDSKEWLDKSKQLSEVHDRLACIISMEKENSSLNS</sequence>
<evidence type="ECO:0000256" key="1">
    <source>
        <dbReference type="ARBA" id="ARBA00023015"/>
    </source>
</evidence>
<dbReference type="Pfam" id="PF00439">
    <property type="entry name" value="Bromodomain"/>
    <property type="match status" value="1"/>
</dbReference>
<evidence type="ECO:0000259" key="6">
    <source>
        <dbReference type="PROSITE" id="PS50014"/>
    </source>
</evidence>
<evidence type="ECO:0000256" key="3">
    <source>
        <dbReference type="ARBA" id="ARBA00023163"/>
    </source>
</evidence>
<dbReference type="OMA" id="KDNECNN"/>
<dbReference type="EMBL" id="CM010715">
    <property type="protein sequence ID" value="RZC46644.1"/>
    <property type="molecule type" value="Genomic_DNA"/>
</dbReference>
<feature type="compositionally biased region" description="Basic and acidic residues" evidence="5">
    <location>
        <begin position="689"/>
        <end position="714"/>
    </location>
</feature>
<protein>
    <recommendedName>
        <fullName evidence="10">Bromo domain-containing protein</fullName>
    </recommendedName>
</protein>
<feature type="region of interest" description="Disordered" evidence="5">
    <location>
        <begin position="1"/>
        <end position="176"/>
    </location>
</feature>
<evidence type="ECO:0000256" key="5">
    <source>
        <dbReference type="SAM" id="MobiDB-lite"/>
    </source>
</evidence>
<feature type="compositionally biased region" description="Low complexity" evidence="5">
    <location>
        <begin position="102"/>
        <end position="118"/>
    </location>
</feature>
<gene>
    <name evidence="8" type="ORF">C5167_039596</name>
</gene>
<evidence type="ECO:0000313" key="9">
    <source>
        <dbReference type="Proteomes" id="UP000316621"/>
    </source>
</evidence>
<dbReference type="InterPro" id="IPR001487">
    <property type="entry name" value="Bromodomain"/>
</dbReference>
<keyword evidence="1" id="KW-0805">Transcription regulation</keyword>
<dbReference type="PROSITE" id="PS51525">
    <property type="entry name" value="NET"/>
    <property type="match status" value="1"/>
</dbReference>
<feature type="compositionally biased region" description="Gly residues" evidence="5">
    <location>
        <begin position="1"/>
        <end position="12"/>
    </location>
</feature>
<accession>A0A4Y7ICR3</accession>
<feature type="compositionally biased region" description="Basic and acidic residues" evidence="5">
    <location>
        <begin position="154"/>
        <end position="165"/>
    </location>
</feature>
<feature type="domain" description="NET" evidence="7">
    <location>
        <begin position="575"/>
        <end position="656"/>
    </location>
</feature>
<feature type="region of interest" description="Disordered" evidence="5">
    <location>
        <begin position="550"/>
        <end position="581"/>
    </location>
</feature>
<keyword evidence="3" id="KW-0804">Transcription</keyword>
<dbReference type="CDD" id="cd05506">
    <property type="entry name" value="Bromo_plant1"/>
    <property type="match status" value="1"/>
</dbReference>
<evidence type="ECO:0000259" key="7">
    <source>
        <dbReference type="PROSITE" id="PS51525"/>
    </source>
</evidence>
<dbReference type="Pfam" id="PF17035">
    <property type="entry name" value="BET"/>
    <property type="match status" value="1"/>
</dbReference>
<feature type="domain" description="Bromo" evidence="6">
    <location>
        <begin position="414"/>
        <end position="486"/>
    </location>
</feature>
<dbReference type="AlphaFoldDB" id="A0A4Y7ICR3"/>
<dbReference type="Gene3D" id="1.20.1270.220">
    <property type="match status" value="1"/>
</dbReference>
<dbReference type="SUPFAM" id="SSF47370">
    <property type="entry name" value="Bromodomain"/>
    <property type="match status" value="1"/>
</dbReference>
<dbReference type="CDD" id="cd00657">
    <property type="entry name" value="Ferritin_like"/>
    <property type="match status" value="1"/>
</dbReference>
<feature type="compositionally biased region" description="Basic and acidic residues" evidence="5">
    <location>
        <begin position="13"/>
        <end position="23"/>
    </location>
</feature>
<reference evidence="8 9" key="1">
    <citation type="journal article" date="2018" name="Science">
        <title>The opium poppy genome and morphinan production.</title>
        <authorList>
            <person name="Guo L."/>
            <person name="Winzer T."/>
            <person name="Yang X."/>
            <person name="Li Y."/>
            <person name="Ning Z."/>
            <person name="He Z."/>
            <person name="Teodor R."/>
            <person name="Lu Y."/>
            <person name="Bowser T.A."/>
            <person name="Graham I.A."/>
            <person name="Ye K."/>
        </authorList>
    </citation>
    <scope>NUCLEOTIDE SEQUENCE [LARGE SCALE GENOMIC DNA]</scope>
    <source>
        <strain evidence="9">cv. HN1</strain>
        <tissue evidence="8">Leaves</tissue>
    </source>
</reference>
<dbReference type="InterPro" id="IPR037377">
    <property type="entry name" value="GTE_bromo"/>
</dbReference>
<dbReference type="InterPro" id="IPR036427">
    <property type="entry name" value="Bromodomain-like_sf"/>
</dbReference>
<dbReference type="PROSITE" id="PS50014">
    <property type="entry name" value="BROMODOMAIN_2"/>
    <property type="match status" value="1"/>
</dbReference>
<dbReference type="InterPro" id="IPR007402">
    <property type="entry name" value="DUF455"/>
</dbReference>